<dbReference type="HAMAP" id="MF_00347">
    <property type="entry name" value="Polyphosphate_kinase"/>
    <property type="match status" value="1"/>
</dbReference>
<dbReference type="CDD" id="cd09168">
    <property type="entry name" value="PLDc_PaPPK1_C2_like"/>
    <property type="match status" value="1"/>
</dbReference>
<evidence type="ECO:0000256" key="5">
    <source>
        <dbReference type="ARBA" id="ARBA00022840"/>
    </source>
</evidence>
<keyword evidence="6" id="KW-0460">Magnesium</keyword>
<feature type="binding site" evidence="6">
    <location>
        <position position="593"/>
    </location>
    <ligand>
        <name>ATP</name>
        <dbReference type="ChEBI" id="CHEBI:30616"/>
    </ligand>
</feature>
<dbReference type="Proteomes" id="UP001178148">
    <property type="component" value="Unassembled WGS sequence"/>
</dbReference>
<dbReference type="NCBIfam" id="TIGR03705">
    <property type="entry name" value="poly_P_kin"/>
    <property type="match status" value="1"/>
</dbReference>
<evidence type="ECO:0000256" key="1">
    <source>
        <dbReference type="ARBA" id="ARBA00022553"/>
    </source>
</evidence>
<dbReference type="InterPro" id="IPR041108">
    <property type="entry name" value="PP_kinase_C_1"/>
</dbReference>
<proteinExistence type="inferred from homology"/>
<dbReference type="GO" id="GO:0046872">
    <property type="term" value="F:metal ion binding"/>
    <property type="evidence" value="ECO:0007669"/>
    <property type="project" value="UniProtKB-KW"/>
</dbReference>
<dbReference type="SUPFAM" id="SSF56024">
    <property type="entry name" value="Phospholipase D/nuclease"/>
    <property type="match status" value="2"/>
</dbReference>
<dbReference type="SUPFAM" id="SSF140356">
    <property type="entry name" value="PPK N-terminal domain-like"/>
    <property type="match status" value="1"/>
</dbReference>
<dbReference type="Gene3D" id="3.30.1840.10">
    <property type="entry name" value="Polyphosphate kinase middle domain"/>
    <property type="match status" value="1"/>
</dbReference>
<feature type="domain" description="Polyphosphate kinase C-terminal" evidence="10">
    <location>
        <begin position="532"/>
        <end position="704"/>
    </location>
</feature>
<dbReference type="Pfam" id="PF13089">
    <property type="entry name" value="PP_kinase_N"/>
    <property type="match status" value="1"/>
</dbReference>
<evidence type="ECO:0000256" key="7">
    <source>
        <dbReference type="RuleBase" id="RU003800"/>
    </source>
</evidence>
<evidence type="ECO:0000256" key="4">
    <source>
        <dbReference type="ARBA" id="ARBA00022777"/>
    </source>
</evidence>
<evidence type="ECO:0000313" key="13">
    <source>
        <dbReference type="Proteomes" id="UP001178148"/>
    </source>
</evidence>
<comment type="caution">
    <text evidence="12">The sequence shown here is derived from an EMBL/GenBank/DDBJ whole genome shotgun (WGS) entry which is preliminary data.</text>
</comment>
<dbReference type="InterPro" id="IPR036832">
    <property type="entry name" value="PPK_N_dom_sf"/>
</dbReference>
<dbReference type="NCBIfam" id="NF003918">
    <property type="entry name" value="PRK05443.1-2"/>
    <property type="match status" value="1"/>
</dbReference>
<dbReference type="PANTHER" id="PTHR30218">
    <property type="entry name" value="POLYPHOSPHATE KINASE"/>
    <property type="match status" value="1"/>
</dbReference>
<dbReference type="SUPFAM" id="SSF143724">
    <property type="entry name" value="PHP14-like"/>
    <property type="match status" value="1"/>
</dbReference>
<evidence type="ECO:0000259" key="10">
    <source>
        <dbReference type="Pfam" id="PF13090"/>
    </source>
</evidence>
<dbReference type="GO" id="GO:0009358">
    <property type="term" value="C:polyphosphate kinase complex"/>
    <property type="evidence" value="ECO:0007669"/>
    <property type="project" value="InterPro"/>
</dbReference>
<dbReference type="PIRSF" id="PIRSF015589">
    <property type="entry name" value="PP_kinase"/>
    <property type="match status" value="1"/>
</dbReference>
<evidence type="ECO:0000313" key="12">
    <source>
        <dbReference type="EMBL" id="MDP0588283.1"/>
    </source>
</evidence>
<dbReference type="GO" id="GO:0005524">
    <property type="term" value="F:ATP binding"/>
    <property type="evidence" value="ECO:0007669"/>
    <property type="project" value="UniProtKB-KW"/>
</dbReference>
<keyword evidence="4 6" id="KW-0418">Kinase</keyword>
<comment type="similarity">
    <text evidence="6 7">Belongs to the polyphosphate kinase 1 (PPK1) family.</text>
</comment>
<comment type="function">
    <text evidence="6 7">Catalyzes the reversible transfer of the terminal phosphate of ATP to form a long-chain polyphosphate (polyP).</text>
</comment>
<dbReference type="AlphaFoldDB" id="A0AA90SX42"/>
<feature type="domain" description="Polyphosphate kinase N-terminal" evidence="9">
    <location>
        <begin position="32"/>
        <end position="137"/>
    </location>
</feature>
<dbReference type="CDD" id="cd09165">
    <property type="entry name" value="PLDc_PaPPK1_C1_like"/>
    <property type="match status" value="1"/>
</dbReference>
<sequence>MDSSNKIKTPSTHRGLAATTPVLSDYSNHEYYNNRELSHLQFNVRVLEQAEREGTPLLERLRFLLIFSSNMDEFFEIRVAGLMGQVEFSDGYINLDGMGPQAILKEISKITKEQVQRQYQIFNDTLLPALRDNGIHFLKREELSEKQRSWVKRFFYNEIMPIINPIGLDPAHPFPRLANKLMCFIVSLEGRDAFGRETGMAIIPAPRSLPRIIRLSSEICGEDGESYVFLSSIIHNHAEDLFPGMAIKGCYQFRLTRNSDLYLEDKGEDLAKVLQGELLSRRYGKAVRLEIVNTCPRPLINFLLKEFGLGEEELYQVDGPVNLSRMMSICDSSNKPELTFKPFIPSFPKSMKNNIKKSNDIMDIISKGDMLLLHPFESFTPVVDMLRQAAKDPNVLAIRQTLYRTGALSTMVSALVDAARNGKEVTVVVEIRARFDEEENIKLAKRLQDAGATVVYGVVGYKTHAKMMLIVRREGRQIRRYAHLGTGNYHAINAKLYTDYSFLTCDQDITNDVRKIFQQLTGMGRAVRVRKLFHAPFTLKKGLIDLINQERANANKGLPAHIIIKLNSLTEYNLIKALYKASQAGVKIDLIIRTICCLKPGIKGLSENITVRSIVGRFLEHTRVFYFVNNDNPRVYCSSADGMDRNLDMRIEICFPIGNTKLASRIKKELDLYLSDNVNSWQLKSDGCYSQNTIGRGKHRKSAQDKLLITLASLGQ</sequence>
<evidence type="ECO:0000259" key="8">
    <source>
        <dbReference type="Pfam" id="PF02503"/>
    </source>
</evidence>
<protein>
    <recommendedName>
        <fullName evidence="6 7">Polyphosphate kinase</fullName>
        <ecNumber evidence="6 7">2.7.4.1</ecNumber>
    </recommendedName>
    <alternativeName>
        <fullName evidence="6">ATP-polyphosphate phosphotransferase</fullName>
    </alternativeName>
    <alternativeName>
        <fullName evidence="6">Polyphosphoric acid kinase</fullName>
    </alternativeName>
</protein>
<keyword evidence="13" id="KW-1185">Reference proteome</keyword>
<dbReference type="NCBIfam" id="NF003917">
    <property type="entry name" value="PRK05443.1-1"/>
    <property type="match status" value="1"/>
</dbReference>
<comment type="cofactor">
    <cofactor evidence="6">
        <name>Mg(2+)</name>
        <dbReference type="ChEBI" id="CHEBI:18420"/>
    </cofactor>
</comment>
<dbReference type="InterPro" id="IPR036830">
    <property type="entry name" value="PP_kinase_middle_dom_sf"/>
</dbReference>
<dbReference type="Gene3D" id="3.30.870.10">
    <property type="entry name" value="Endonuclease Chain A"/>
    <property type="match status" value="2"/>
</dbReference>
<evidence type="ECO:0000259" key="11">
    <source>
        <dbReference type="Pfam" id="PF17941"/>
    </source>
</evidence>
<feature type="binding site" evidence="6">
    <location>
        <position position="404"/>
    </location>
    <ligand>
        <name>Mg(2+)</name>
        <dbReference type="ChEBI" id="CHEBI:18420"/>
    </ligand>
</feature>
<organism evidence="12 13">
    <name type="scientific">Candidatus Endonucleibacter bathymodioli</name>
    <dbReference type="NCBI Taxonomy" id="539814"/>
    <lineage>
        <taxon>Bacteria</taxon>
        <taxon>Pseudomonadati</taxon>
        <taxon>Pseudomonadota</taxon>
        <taxon>Gammaproteobacteria</taxon>
        <taxon>Oceanospirillales</taxon>
        <taxon>Endozoicomonadaceae</taxon>
        <taxon>Candidatus Endonucleibacter</taxon>
    </lineage>
</organism>
<keyword evidence="2 6" id="KW-0808">Transferase</keyword>
<comment type="catalytic activity">
    <reaction evidence="6 7">
        <text>[phosphate](n) + ATP = [phosphate](n+1) + ADP</text>
        <dbReference type="Rhea" id="RHEA:19573"/>
        <dbReference type="Rhea" id="RHEA-COMP:9859"/>
        <dbReference type="Rhea" id="RHEA-COMP:14280"/>
        <dbReference type="ChEBI" id="CHEBI:16838"/>
        <dbReference type="ChEBI" id="CHEBI:30616"/>
        <dbReference type="ChEBI" id="CHEBI:456216"/>
        <dbReference type="EC" id="2.7.4.1"/>
    </reaction>
</comment>
<dbReference type="InterPro" id="IPR003414">
    <property type="entry name" value="PP_kinase"/>
</dbReference>
<evidence type="ECO:0000256" key="6">
    <source>
        <dbReference type="HAMAP-Rule" id="MF_00347"/>
    </source>
</evidence>
<keyword evidence="6" id="KW-0479">Metal-binding</keyword>
<dbReference type="EC" id="2.7.4.1" evidence="6 7"/>
<evidence type="ECO:0000256" key="3">
    <source>
        <dbReference type="ARBA" id="ARBA00022741"/>
    </source>
</evidence>
<dbReference type="PANTHER" id="PTHR30218:SF0">
    <property type="entry name" value="POLYPHOSPHATE KINASE"/>
    <property type="match status" value="1"/>
</dbReference>
<dbReference type="Pfam" id="PF02503">
    <property type="entry name" value="PP_kinase"/>
    <property type="match status" value="1"/>
</dbReference>
<dbReference type="GO" id="GO:0008976">
    <property type="term" value="F:polyphosphate kinase activity"/>
    <property type="evidence" value="ECO:0007669"/>
    <property type="project" value="UniProtKB-UniRule"/>
</dbReference>
<accession>A0AA90SX42</accession>
<evidence type="ECO:0000259" key="9">
    <source>
        <dbReference type="Pfam" id="PF13089"/>
    </source>
</evidence>
<gene>
    <name evidence="12" type="primary">ppk1</name>
    <name evidence="6" type="synonym">ppk</name>
    <name evidence="12" type="ORF">QS748_03415</name>
</gene>
<feature type="active site" description="Phosphohistidine intermediate" evidence="6">
    <location>
        <position position="464"/>
    </location>
</feature>
<name>A0AA90SX42_9GAMM</name>
<feature type="binding site" evidence="6">
    <location>
        <position position="434"/>
    </location>
    <ligand>
        <name>Mg(2+)</name>
        <dbReference type="ChEBI" id="CHEBI:18420"/>
    </ligand>
</feature>
<dbReference type="NCBIfam" id="NF003921">
    <property type="entry name" value="PRK05443.2-2"/>
    <property type="match status" value="1"/>
</dbReference>
<evidence type="ECO:0000256" key="2">
    <source>
        <dbReference type="ARBA" id="ARBA00022679"/>
    </source>
</evidence>
<keyword evidence="5 6" id="KW-0067">ATP-binding</keyword>
<feature type="binding site" evidence="6">
    <location>
        <position position="70"/>
    </location>
    <ligand>
        <name>ATP</name>
        <dbReference type="ChEBI" id="CHEBI:30616"/>
    </ligand>
</feature>
<comment type="PTM">
    <text evidence="6 7">An intermediate of this reaction is the autophosphorylated ppk in which a phosphate is covalently linked to a histidine residue through a N-P bond.</text>
</comment>
<keyword evidence="3 6" id="KW-0547">Nucleotide-binding</keyword>
<keyword evidence="1 6" id="KW-0597">Phosphoprotein</keyword>
<reference evidence="12 13" key="1">
    <citation type="journal article" date="2023" name="bioRxiv">
        <title>An intranuclear bacterial parasite of deep-sea mussels expresses apoptosis inhibitors acquired from its host.</title>
        <authorList>
            <person name="Gonzalez Porras M.A."/>
            <person name="Assie A."/>
            <person name="Tietjen M."/>
            <person name="Violette M."/>
            <person name="Kleiner M."/>
            <person name="Gruber-Vodicka H."/>
            <person name="Dubilier N."/>
            <person name="Leisch N."/>
        </authorList>
    </citation>
    <scope>NUCLEOTIDE SEQUENCE [LARGE SCALE GENOMIC DNA]</scope>
    <source>
        <strain evidence="12">IAP13</strain>
    </source>
</reference>
<dbReference type="Pfam" id="PF13090">
    <property type="entry name" value="PP_kinase_C"/>
    <property type="match status" value="1"/>
</dbReference>
<dbReference type="InterPro" id="IPR024953">
    <property type="entry name" value="PP_kinase_middle"/>
</dbReference>
<dbReference type="GO" id="GO:0006799">
    <property type="term" value="P:polyphosphate biosynthetic process"/>
    <property type="evidence" value="ECO:0007669"/>
    <property type="project" value="UniProtKB-UniRule"/>
</dbReference>
<feature type="binding site" evidence="6">
    <location>
        <position position="497"/>
    </location>
    <ligand>
        <name>ATP</name>
        <dbReference type="ChEBI" id="CHEBI:30616"/>
    </ligand>
</feature>
<feature type="domain" description="Polyphosphate kinase C-terminal" evidence="11">
    <location>
        <begin position="360"/>
        <end position="523"/>
    </location>
</feature>
<dbReference type="Gene3D" id="1.20.58.310">
    <property type="entry name" value="Polyphosphate kinase N-terminal domain"/>
    <property type="match status" value="1"/>
</dbReference>
<feature type="domain" description="Polyphosphate kinase middle" evidence="8">
    <location>
        <begin position="146"/>
        <end position="329"/>
    </location>
</feature>
<dbReference type="Pfam" id="PF17941">
    <property type="entry name" value="PP_kinase_C_1"/>
    <property type="match status" value="1"/>
</dbReference>
<feature type="binding site" evidence="6">
    <location>
        <position position="621"/>
    </location>
    <ligand>
        <name>ATP</name>
        <dbReference type="ChEBI" id="CHEBI:30616"/>
    </ligand>
</feature>
<dbReference type="InterPro" id="IPR025200">
    <property type="entry name" value="PPK_C_dom2"/>
</dbReference>
<dbReference type="InterPro" id="IPR025198">
    <property type="entry name" value="PPK_N_dom"/>
</dbReference>
<dbReference type="EMBL" id="JASXSV010000003">
    <property type="protein sequence ID" value="MDP0588283.1"/>
    <property type="molecule type" value="Genomic_DNA"/>
</dbReference>